<name>A0A1B1YG98_THEST</name>
<evidence type="ECO:0000313" key="8">
    <source>
        <dbReference type="Proteomes" id="UP000092971"/>
    </source>
</evidence>
<evidence type="ECO:0000256" key="4">
    <source>
        <dbReference type="ARBA" id="ARBA00022723"/>
    </source>
</evidence>
<keyword evidence="4" id="KW-0479">Metal-binding</keyword>
<protein>
    <submittedName>
        <fullName evidence="7">Heptaprenyl diphosphate synthase</fullName>
    </submittedName>
</protein>
<dbReference type="GO" id="GO:0008299">
    <property type="term" value="P:isoprenoid biosynthetic process"/>
    <property type="evidence" value="ECO:0007669"/>
    <property type="project" value="InterPro"/>
</dbReference>
<dbReference type="CDD" id="cd00685">
    <property type="entry name" value="Trans_IPPS_HT"/>
    <property type="match status" value="1"/>
</dbReference>
<dbReference type="InterPro" id="IPR033749">
    <property type="entry name" value="Polyprenyl_synt_CS"/>
</dbReference>
<dbReference type="EMBL" id="CP014672">
    <property type="protein sequence ID" value="ANW99781.1"/>
    <property type="molecule type" value="Genomic_DNA"/>
</dbReference>
<dbReference type="RefSeq" id="WP_015485165.1">
    <property type="nucleotide sequence ID" value="NZ_CP014672.1"/>
</dbReference>
<evidence type="ECO:0000256" key="2">
    <source>
        <dbReference type="ARBA" id="ARBA00006706"/>
    </source>
</evidence>
<sequence length="318" mass="35623">MLWDNYPEIKQKLAKVEEIIQKSLRCRSKPFEEFLHTLSSGGKRLRPAFTILAAGFGKQENEKIYDAAAGIEILHMATLVHDDVIDDADTRRGKATANKLYGDKIAVYMGDFLLTRAVLLLSKSLPEDRLEKIAGGLKSICEAEIEQFFSRFDLSISLFTYLKRIARKTSALFAFSCGEGAFLSGCDEKVQKNLVKFGFYFGMAFQMYDDVLNLVGDEAKTGKPRGNDIKEGIITIPLIIALRKNPAFAETVSGIMADKKVSDAEVGLIINEILNSGGIDDTRAWIDRYLKKADMMLEPLPDVPEKQVFRDIMMTLKK</sequence>
<evidence type="ECO:0000313" key="7">
    <source>
        <dbReference type="EMBL" id="ANW99781.1"/>
    </source>
</evidence>
<organism evidence="7 8">
    <name type="scientific">Thermoclostridium stercorarium subsp. thermolacticum DSM 2910</name>
    <dbReference type="NCBI Taxonomy" id="1121336"/>
    <lineage>
        <taxon>Bacteria</taxon>
        <taxon>Bacillati</taxon>
        <taxon>Bacillota</taxon>
        <taxon>Clostridia</taxon>
        <taxon>Eubacteriales</taxon>
        <taxon>Oscillospiraceae</taxon>
        <taxon>Thermoclostridium</taxon>
    </lineage>
</organism>
<evidence type="ECO:0000256" key="6">
    <source>
        <dbReference type="RuleBase" id="RU004466"/>
    </source>
</evidence>
<keyword evidence="5" id="KW-0460">Magnesium</keyword>
<dbReference type="PANTHER" id="PTHR12001:SF69">
    <property type="entry name" value="ALL TRANS-POLYPRENYL-DIPHOSPHATE SYNTHASE PDSS1"/>
    <property type="match status" value="1"/>
</dbReference>
<evidence type="ECO:0000256" key="3">
    <source>
        <dbReference type="ARBA" id="ARBA00022679"/>
    </source>
</evidence>
<dbReference type="AlphaFoldDB" id="A0A1B1YG98"/>
<comment type="cofactor">
    <cofactor evidence="1">
        <name>Mg(2+)</name>
        <dbReference type="ChEBI" id="CHEBI:18420"/>
    </cofactor>
</comment>
<reference evidence="7 8" key="1">
    <citation type="submission" date="2016-02" db="EMBL/GenBank/DDBJ databases">
        <title>Comparison of Clostridium stercorarium subspecies using comparative genomics and transcriptomics.</title>
        <authorList>
            <person name="Schellenberg J."/>
            <person name="Thallinger G."/>
            <person name="Levin D.B."/>
            <person name="Zhang X."/>
            <person name="Alvare G."/>
            <person name="Fristensky B."/>
            <person name="Sparling R."/>
        </authorList>
    </citation>
    <scope>NUCLEOTIDE SEQUENCE [LARGE SCALE GENOMIC DNA]</scope>
    <source>
        <strain evidence="7 8">DSM 2910</strain>
    </source>
</reference>
<gene>
    <name evidence="7" type="ORF">CSTERTH_12445</name>
</gene>
<dbReference type="Pfam" id="PF00348">
    <property type="entry name" value="polyprenyl_synt"/>
    <property type="match status" value="1"/>
</dbReference>
<dbReference type="PROSITE" id="PS00723">
    <property type="entry name" value="POLYPRENYL_SYNTHASE_1"/>
    <property type="match status" value="1"/>
</dbReference>
<dbReference type="PROSITE" id="PS00444">
    <property type="entry name" value="POLYPRENYL_SYNTHASE_2"/>
    <property type="match status" value="1"/>
</dbReference>
<dbReference type="Gene3D" id="1.10.600.10">
    <property type="entry name" value="Farnesyl Diphosphate Synthase"/>
    <property type="match status" value="1"/>
</dbReference>
<evidence type="ECO:0000256" key="1">
    <source>
        <dbReference type="ARBA" id="ARBA00001946"/>
    </source>
</evidence>
<dbReference type="GO" id="GO:0046872">
    <property type="term" value="F:metal ion binding"/>
    <property type="evidence" value="ECO:0007669"/>
    <property type="project" value="UniProtKB-KW"/>
</dbReference>
<keyword evidence="3 6" id="KW-0808">Transferase</keyword>
<proteinExistence type="inferred from homology"/>
<dbReference type="InterPro" id="IPR008949">
    <property type="entry name" value="Isoprenoid_synthase_dom_sf"/>
</dbReference>
<dbReference type="Proteomes" id="UP000092971">
    <property type="component" value="Chromosome"/>
</dbReference>
<dbReference type="PANTHER" id="PTHR12001">
    <property type="entry name" value="GERANYLGERANYL PYROPHOSPHATE SYNTHASE"/>
    <property type="match status" value="1"/>
</dbReference>
<comment type="similarity">
    <text evidence="2 6">Belongs to the FPP/GGPP synthase family.</text>
</comment>
<accession>A0A1B1YG98</accession>
<dbReference type="SFLD" id="SFLDS00005">
    <property type="entry name" value="Isoprenoid_Synthase_Type_I"/>
    <property type="match status" value="1"/>
</dbReference>
<dbReference type="GO" id="GO:0004659">
    <property type="term" value="F:prenyltransferase activity"/>
    <property type="evidence" value="ECO:0007669"/>
    <property type="project" value="InterPro"/>
</dbReference>
<evidence type="ECO:0000256" key="5">
    <source>
        <dbReference type="ARBA" id="ARBA00022842"/>
    </source>
</evidence>
<dbReference type="SUPFAM" id="SSF48576">
    <property type="entry name" value="Terpenoid synthases"/>
    <property type="match status" value="1"/>
</dbReference>
<dbReference type="InterPro" id="IPR000092">
    <property type="entry name" value="Polyprenyl_synt"/>
</dbReference>